<accession>V6JWD6</accession>
<dbReference type="HOGENOM" id="CLU_3012503_0_0_11"/>
<gene>
    <name evidence="1" type="ORF">M878_31510</name>
</gene>
<keyword evidence="2" id="KW-1185">Reference proteome</keyword>
<protein>
    <submittedName>
        <fullName evidence="1">Uncharacterized protein</fullName>
    </submittedName>
</protein>
<proteinExistence type="predicted"/>
<organism evidence="1 2">
    <name type="scientific">Streptomyces roseochromogenus subsp. oscitans DS 12.976</name>
    <dbReference type="NCBI Taxonomy" id="1352936"/>
    <lineage>
        <taxon>Bacteria</taxon>
        <taxon>Bacillati</taxon>
        <taxon>Actinomycetota</taxon>
        <taxon>Actinomycetes</taxon>
        <taxon>Kitasatosporales</taxon>
        <taxon>Streptomycetaceae</taxon>
        <taxon>Streptomyces</taxon>
    </lineage>
</organism>
<evidence type="ECO:0000313" key="2">
    <source>
        <dbReference type="Proteomes" id="UP000017984"/>
    </source>
</evidence>
<dbReference type="Proteomes" id="UP000017984">
    <property type="component" value="Chromosome"/>
</dbReference>
<sequence>MEPVGLQLFSFKERLEISNGLFPLSQIALVLTHEVDHLFGYLQTARQPKSFALLIQ</sequence>
<dbReference type="PATRIC" id="fig|1352936.5.peg.6558"/>
<dbReference type="EMBL" id="AWQX01000269">
    <property type="protein sequence ID" value="EST24210.1"/>
    <property type="molecule type" value="Genomic_DNA"/>
</dbReference>
<dbReference type="AlphaFoldDB" id="V6JWD6"/>
<reference evidence="1 2" key="1">
    <citation type="journal article" date="2014" name="Genome Announc.">
        <title>Draft Genome Sequence of Streptomyces roseochromogenes subsp. oscitans DS 12.976, Producer of the Aminocoumarin Antibiotic Clorobiocin.</title>
        <authorList>
            <person name="Ruckert C."/>
            <person name="Kalinowski J."/>
            <person name="Heide L."/>
            <person name="Apel A.K."/>
        </authorList>
    </citation>
    <scope>NUCLEOTIDE SEQUENCE [LARGE SCALE GENOMIC DNA]</scope>
    <source>
        <strain evidence="1 2">DS 12.976</strain>
    </source>
</reference>
<name>V6JWD6_STRRC</name>
<comment type="caution">
    <text evidence="1">The sequence shown here is derived from an EMBL/GenBank/DDBJ whole genome shotgun (WGS) entry which is preliminary data.</text>
</comment>
<evidence type="ECO:0000313" key="1">
    <source>
        <dbReference type="EMBL" id="EST24210.1"/>
    </source>
</evidence>